<accession>A0AAD7NMV3</accession>
<dbReference type="InterPro" id="IPR032675">
    <property type="entry name" value="LRR_dom_sf"/>
</dbReference>
<protein>
    <recommendedName>
        <fullName evidence="3">F-box domain-containing protein</fullName>
    </recommendedName>
</protein>
<sequence>MHAGSRNPVTSRDRLRAQLQDLDTLLGDVGPSDARRALVQTRTSMQAQLNAIVYPVLTLPPEVVSEIFIRSLSETGARPNVTEAPLLLCTVCSQWRTIAILTPALWSSIELAFKFSLFGSKFLALLDLWLSRTGHHPLSLSLYYDEYTVTKNRPQVDLLVQLILRHSHQWAEVELKLPDASEFHQFMGYHYPALKALSLTHSINPSIPPVTSFAHAPSLTNVQLSAGCAADPIALPWLQLTSLKCEALYVHECLALLRGTTQLVEFTVYLKEGGPALPPISFLTLPTLRSLHLLREECHMDLLQYLTLPTLETLSISFENHDIPRFLAFLARSACSLRRAIFDAWPFDQVELVKCLAAMPSLQHLKLWRPQYFTDSFLLQLADPAVLLPNLKSLELNHVYPIQFTMPALVGMLSARSNAPVRLQSFRTVLHKASMMTDPVSELRLQALVAAGMKIQINYHTLQ</sequence>
<dbReference type="AlphaFoldDB" id="A0AAD7NMV3"/>
<evidence type="ECO:0000313" key="1">
    <source>
        <dbReference type="EMBL" id="KAJ7768388.1"/>
    </source>
</evidence>
<dbReference type="Proteomes" id="UP001215598">
    <property type="component" value="Unassembled WGS sequence"/>
</dbReference>
<dbReference type="SUPFAM" id="SSF52047">
    <property type="entry name" value="RNI-like"/>
    <property type="match status" value="1"/>
</dbReference>
<dbReference type="EMBL" id="JARKIB010000020">
    <property type="protein sequence ID" value="KAJ7768388.1"/>
    <property type="molecule type" value="Genomic_DNA"/>
</dbReference>
<proteinExistence type="predicted"/>
<reference evidence="1" key="1">
    <citation type="submission" date="2023-03" db="EMBL/GenBank/DDBJ databases">
        <title>Massive genome expansion in bonnet fungi (Mycena s.s.) driven by repeated elements and novel gene families across ecological guilds.</title>
        <authorList>
            <consortium name="Lawrence Berkeley National Laboratory"/>
            <person name="Harder C.B."/>
            <person name="Miyauchi S."/>
            <person name="Viragh M."/>
            <person name="Kuo A."/>
            <person name="Thoen E."/>
            <person name="Andreopoulos B."/>
            <person name="Lu D."/>
            <person name="Skrede I."/>
            <person name="Drula E."/>
            <person name="Henrissat B."/>
            <person name="Morin E."/>
            <person name="Kohler A."/>
            <person name="Barry K."/>
            <person name="LaButti K."/>
            <person name="Morin E."/>
            <person name="Salamov A."/>
            <person name="Lipzen A."/>
            <person name="Mereny Z."/>
            <person name="Hegedus B."/>
            <person name="Baldrian P."/>
            <person name="Stursova M."/>
            <person name="Weitz H."/>
            <person name="Taylor A."/>
            <person name="Grigoriev I.V."/>
            <person name="Nagy L.G."/>
            <person name="Martin F."/>
            <person name="Kauserud H."/>
        </authorList>
    </citation>
    <scope>NUCLEOTIDE SEQUENCE</scope>
    <source>
        <strain evidence="1">CBHHK182m</strain>
    </source>
</reference>
<comment type="caution">
    <text evidence="1">The sequence shown here is derived from an EMBL/GenBank/DDBJ whole genome shotgun (WGS) entry which is preliminary data.</text>
</comment>
<evidence type="ECO:0000313" key="2">
    <source>
        <dbReference type="Proteomes" id="UP001215598"/>
    </source>
</evidence>
<dbReference type="Gene3D" id="3.80.10.10">
    <property type="entry name" value="Ribonuclease Inhibitor"/>
    <property type="match status" value="1"/>
</dbReference>
<keyword evidence="2" id="KW-1185">Reference proteome</keyword>
<organism evidence="1 2">
    <name type="scientific">Mycena metata</name>
    <dbReference type="NCBI Taxonomy" id="1033252"/>
    <lineage>
        <taxon>Eukaryota</taxon>
        <taxon>Fungi</taxon>
        <taxon>Dikarya</taxon>
        <taxon>Basidiomycota</taxon>
        <taxon>Agaricomycotina</taxon>
        <taxon>Agaricomycetes</taxon>
        <taxon>Agaricomycetidae</taxon>
        <taxon>Agaricales</taxon>
        <taxon>Marasmiineae</taxon>
        <taxon>Mycenaceae</taxon>
        <taxon>Mycena</taxon>
    </lineage>
</organism>
<name>A0AAD7NMV3_9AGAR</name>
<gene>
    <name evidence="1" type="ORF">B0H16DRAFT_1716396</name>
</gene>
<evidence type="ECO:0008006" key="3">
    <source>
        <dbReference type="Google" id="ProtNLM"/>
    </source>
</evidence>